<dbReference type="InterPro" id="IPR012675">
    <property type="entry name" value="Beta-grasp_dom_sf"/>
</dbReference>
<dbReference type="InterPro" id="IPR044672">
    <property type="entry name" value="MOCS2A"/>
</dbReference>
<evidence type="ECO:0000256" key="2">
    <source>
        <dbReference type="ARBA" id="ARBA00024200"/>
    </source>
</evidence>
<evidence type="ECO:0000256" key="3">
    <source>
        <dbReference type="ARBA" id="ARBA00024247"/>
    </source>
</evidence>
<dbReference type="SUPFAM" id="SSF54285">
    <property type="entry name" value="MoaD/ThiS"/>
    <property type="match status" value="1"/>
</dbReference>
<dbReference type="GO" id="GO:1990133">
    <property type="term" value="C:molybdopterin adenylyltransferase complex"/>
    <property type="evidence" value="ECO:0007669"/>
    <property type="project" value="TreeGrafter"/>
</dbReference>
<evidence type="ECO:0000313" key="5">
    <source>
        <dbReference type="Proteomes" id="UP000648239"/>
    </source>
</evidence>
<dbReference type="PANTHER" id="PTHR33359">
    <property type="entry name" value="MOLYBDOPTERIN SYNTHASE SULFUR CARRIER SUBUNIT"/>
    <property type="match status" value="1"/>
</dbReference>
<dbReference type="EMBL" id="JACXWD010000003">
    <property type="protein sequence ID" value="MBD3866869.1"/>
    <property type="molecule type" value="Genomic_DNA"/>
</dbReference>
<dbReference type="GO" id="GO:0006777">
    <property type="term" value="P:Mo-molybdopterin cofactor biosynthetic process"/>
    <property type="evidence" value="ECO:0007669"/>
    <property type="project" value="InterPro"/>
</dbReference>
<evidence type="ECO:0000313" key="4">
    <source>
        <dbReference type="EMBL" id="MBD3866869.1"/>
    </source>
</evidence>
<dbReference type="Gene3D" id="3.10.20.30">
    <property type="match status" value="1"/>
</dbReference>
<name>A0A8J7CDI9_9BACT</name>
<comment type="caution">
    <text evidence="4">The sequence shown here is derived from an EMBL/GenBank/DDBJ whole genome shotgun (WGS) entry which is preliminary data.</text>
</comment>
<dbReference type="InterPro" id="IPR003749">
    <property type="entry name" value="ThiS/MoaD-like"/>
</dbReference>
<comment type="similarity">
    <text evidence="2">Belongs to the MoaD family.</text>
</comment>
<accession>A0A8J7CDI9</accession>
<dbReference type="PANTHER" id="PTHR33359:SF1">
    <property type="entry name" value="MOLYBDOPTERIN SYNTHASE SULFUR CARRIER SUBUNIT"/>
    <property type="match status" value="1"/>
</dbReference>
<dbReference type="InterPro" id="IPR016155">
    <property type="entry name" value="Mopterin_synth/thiamin_S_b"/>
</dbReference>
<keyword evidence="1" id="KW-0547">Nucleotide-binding</keyword>
<dbReference type="AlphaFoldDB" id="A0A8J7CDI9"/>
<gene>
    <name evidence="4" type="ORF">IFK94_02000</name>
</gene>
<organism evidence="4 5">
    <name type="scientific">Candidatus Polarisedimenticola svalbardensis</name>
    <dbReference type="NCBI Taxonomy" id="2886004"/>
    <lineage>
        <taxon>Bacteria</taxon>
        <taxon>Pseudomonadati</taxon>
        <taxon>Acidobacteriota</taxon>
        <taxon>Candidatus Polarisedimenticolia</taxon>
        <taxon>Candidatus Polarisedimenticolales</taxon>
        <taxon>Candidatus Polarisedimenticolaceae</taxon>
        <taxon>Candidatus Polarisedimenticola</taxon>
    </lineage>
</organism>
<dbReference type="CDD" id="cd00754">
    <property type="entry name" value="Ubl_MoaD"/>
    <property type="match status" value="1"/>
</dbReference>
<protein>
    <recommendedName>
        <fullName evidence="3">Molybdopterin synthase sulfur carrier subunit</fullName>
    </recommendedName>
</protein>
<dbReference type="Proteomes" id="UP000648239">
    <property type="component" value="Unassembled WGS sequence"/>
</dbReference>
<dbReference type="GO" id="GO:0000166">
    <property type="term" value="F:nucleotide binding"/>
    <property type="evidence" value="ECO:0007669"/>
    <property type="project" value="UniProtKB-KW"/>
</dbReference>
<proteinExistence type="inferred from homology"/>
<evidence type="ECO:0000256" key="1">
    <source>
        <dbReference type="ARBA" id="ARBA00022741"/>
    </source>
</evidence>
<dbReference type="Pfam" id="PF02597">
    <property type="entry name" value="ThiS"/>
    <property type="match status" value="1"/>
</dbReference>
<reference evidence="4 5" key="1">
    <citation type="submission" date="2020-08" db="EMBL/GenBank/DDBJ databases">
        <title>Acidobacteriota in marine sediments use diverse sulfur dissimilation pathways.</title>
        <authorList>
            <person name="Wasmund K."/>
        </authorList>
    </citation>
    <scope>NUCLEOTIDE SEQUENCE [LARGE SCALE GENOMIC DNA]</scope>
    <source>
        <strain evidence="4">MAG AM4</strain>
    </source>
</reference>
<sequence length="81" mass="8579">MEVRFRLFASLSEKAGATEGTVTLPGNATVRDLWGELVSRFPALADTGFVPLVACDMEYAGWDSSLEDVAEVGFLPPVSGG</sequence>